<dbReference type="EMBL" id="JAVREP010000009">
    <property type="protein sequence ID" value="MDT0329882.1"/>
    <property type="molecule type" value="Genomic_DNA"/>
</dbReference>
<name>A0ABU2MB22_9ACTN</name>
<sequence>MRIAVEGIDGIDKSTALSYLRDRLATDRSLLTTTMAPITLELMKRFGRDVYGVEQAY</sequence>
<dbReference type="RefSeq" id="WP_311512485.1">
    <property type="nucleotide sequence ID" value="NZ_JAVREP010000009.1"/>
</dbReference>
<gene>
    <name evidence="1" type="ORF">RM479_15830</name>
</gene>
<evidence type="ECO:0000313" key="1">
    <source>
        <dbReference type="EMBL" id="MDT0329882.1"/>
    </source>
</evidence>
<dbReference type="Proteomes" id="UP001183390">
    <property type="component" value="Unassembled WGS sequence"/>
</dbReference>
<evidence type="ECO:0008006" key="3">
    <source>
        <dbReference type="Google" id="ProtNLM"/>
    </source>
</evidence>
<comment type="caution">
    <text evidence="1">The sequence shown here is derived from an EMBL/GenBank/DDBJ whole genome shotgun (WGS) entry which is preliminary data.</text>
</comment>
<proteinExistence type="predicted"/>
<reference evidence="2" key="1">
    <citation type="submission" date="2023-07" db="EMBL/GenBank/DDBJ databases">
        <title>30 novel species of actinomycetes from the DSMZ collection.</title>
        <authorList>
            <person name="Nouioui I."/>
        </authorList>
    </citation>
    <scope>NUCLEOTIDE SEQUENCE [LARGE SCALE GENOMIC DNA]</scope>
    <source>
        <strain evidence="2">DSM 44743</strain>
    </source>
</reference>
<organism evidence="1 2">
    <name type="scientific">Nocardiopsis lambiniae</name>
    <dbReference type="NCBI Taxonomy" id="3075539"/>
    <lineage>
        <taxon>Bacteria</taxon>
        <taxon>Bacillati</taxon>
        <taxon>Actinomycetota</taxon>
        <taxon>Actinomycetes</taxon>
        <taxon>Streptosporangiales</taxon>
        <taxon>Nocardiopsidaceae</taxon>
        <taxon>Nocardiopsis</taxon>
    </lineage>
</organism>
<keyword evidence="2" id="KW-1185">Reference proteome</keyword>
<protein>
    <recommendedName>
        <fullName evidence="3">Thymidylate kinase</fullName>
    </recommendedName>
</protein>
<evidence type="ECO:0000313" key="2">
    <source>
        <dbReference type="Proteomes" id="UP001183390"/>
    </source>
</evidence>
<accession>A0ABU2MB22</accession>